<dbReference type="InterPro" id="IPR015889">
    <property type="entry name" value="Intradiol_dOase_core"/>
</dbReference>
<dbReference type="Gene3D" id="2.60.130.10">
    <property type="entry name" value="Aromatic compound dioxygenase"/>
    <property type="match status" value="1"/>
</dbReference>
<keyword evidence="4" id="KW-1185">Reference proteome</keyword>
<name>A0A1H0I5V4_9ACTN</name>
<dbReference type="InterPro" id="IPR000627">
    <property type="entry name" value="Intradiol_dOase_C"/>
</dbReference>
<accession>A0A1H0I5V4</accession>
<evidence type="ECO:0000313" key="4">
    <source>
        <dbReference type="Proteomes" id="UP000199004"/>
    </source>
</evidence>
<dbReference type="RefSeq" id="WP_091026276.1">
    <property type="nucleotide sequence ID" value="NZ_BKAE01000009.1"/>
</dbReference>
<evidence type="ECO:0000259" key="2">
    <source>
        <dbReference type="Pfam" id="PF00775"/>
    </source>
</evidence>
<keyword evidence="3" id="KW-0223">Dioxygenase</keyword>
<dbReference type="PANTHER" id="PTHR34315:SF1">
    <property type="entry name" value="INTRADIOL RING-CLEAVAGE DIOXYGENASES DOMAIN-CONTAINING PROTEIN-RELATED"/>
    <property type="match status" value="1"/>
</dbReference>
<dbReference type="STRING" id="1005944.SAMN05192576_3689"/>
<protein>
    <submittedName>
        <fullName evidence="3">Protocatechuate 3,4-dioxygenase beta subunit</fullName>
    </submittedName>
</protein>
<evidence type="ECO:0000313" key="3">
    <source>
        <dbReference type="EMBL" id="SDO26580.1"/>
    </source>
</evidence>
<dbReference type="EMBL" id="FNIC01000007">
    <property type="protein sequence ID" value="SDO26580.1"/>
    <property type="molecule type" value="Genomic_DNA"/>
</dbReference>
<dbReference type="AlphaFoldDB" id="A0A1H0I5V4"/>
<proteinExistence type="predicted"/>
<feature type="region of interest" description="Disordered" evidence="1">
    <location>
        <begin position="53"/>
        <end position="96"/>
    </location>
</feature>
<feature type="compositionally biased region" description="Gly residues" evidence="1">
    <location>
        <begin position="72"/>
        <end position="88"/>
    </location>
</feature>
<dbReference type="GO" id="GO:0016702">
    <property type="term" value="F:oxidoreductase activity, acting on single donors with incorporation of molecular oxygen, incorporation of two atoms of oxygen"/>
    <property type="evidence" value="ECO:0007669"/>
    <property type="project" value="InterPro"/>
</dbReference>
<dbReference type="PANTHER" id="PTHR34315">
    <property type="match status" value="1"/>
</dbReference>
<dbReference type="GO" id="GO:0008199">
    <property type="term" value="F:ferric iron binding"/>
    <property type="evidence" value="ECO:0007669"/>
    <property type="project" value="InterPro"/>
</dbReference>
<evidence type="ECO:0000256" key="1">
    <source>
        <dbReference type="SAM" id="MobiDB-lite"/>
    </source>
</evidence>
<feature type="compositionally biased region" description="Low complexity" evidence="1">
    <location>
        <begin position="53"/>
        <end position="71"/>
    </location>
</feature>
<feature type="domain" description="Intradiol ring-cleavage dioxygenases" evidence="2">
    <location>
        <begin position="138"/>
        <end position="216"/>
    </location>
</feature>
<dbReference type="SUPFAM" id="SSF49482">
    <property type="entry name" value="Aromatic compound dioxygenase"/>
    <property type="match status" value="1"/>
</dbReference>
<dbReference type="Pfam" id="PF00775">
    <property type="entry name" value="Dioxygenase_C"/>
    <property type="match status" value="1"/>
</dbReference>
<gene>
    <name evidence="3" type="ORF">SAMN05192576_3689</name>
</gene>
<dbReference type="Proteomes" id="UP000199004">
    <property type="component" value="Unassembled WGS sequence"/>
</dbReference>
<sequence length="305" mass="31450">MSHGHAHDELEDHDLGLSHDLPQIVERNRWGRRGLLSILGGVGVVAVAGCAADGSSTSTASDTASTADAGAAAGGPGGTPPDGGGDMGGESSVEVAEGEIPEETAGPYPGDGSNGVNVLAESGIVRSDLTSSFGSASGVAEGVPVTVRPKVYDLNGTDVTALSGAAVYLWHCNREGEYSMYSENVADENYLRGVQETAADGTVEFTSIFPAAYSGRWPHMHFEVYQTLAGATSYTNKLRTSQLALPEDVCNDVYANADGYDASAANMQQTSLDSDNVFSDGVSLQMATVTGTVDEGYTISLNVPV</sequence>
<organism evidence="3 4">
    <name type="scientific">Nocardioides szechwanensis</name>
    <dbReference type="NCBI Taxonomy" id="1005944"/>
    <lineage>
        <taxon>Bacteria</taxon>
        <taxon>Bacillati</taxon>
        <taxon>Actinomycetota</taxon>
        <taxon>Actinomycetes</taxon>
        <taxon>Propionibacteriales</taxon>
        <taxon>Nocardioidaceae</taxon>
        <taxon>Nocardioides</taxon>
    </lineage>
</organism>
<keyword evidence="3" id="KW-0560">Oxidoreductase</keyword>
<reference evidence="3 4" key="1">
    <citation type="submission" date="2016-10" db="EMBL/GenBank/DDBJ databases">
        <authorList>
            <person name="de Groot N.N."/>
        </authorList>
    </citation>
    <scope>NUCLEOTIDE SEQUENCE [LARGE SCALE GENOMIC DNA]</scope>
    <source>
        <strain evidence="3 4">CGMCC 1.11147</strain>
    </source>
</reference>
<dbReference type="OrthoDB" id="9800887at2"/>